<dbReference type="Proteomes" id="UP000000759">
    <property type="component" value="Chromosome 1"/>
</dbReference>
<feature type="compositionally biased region" description="Polar residues" evidence="1">
    <location>
        <begin position="80"/>
        <end position="98"/>
    </location>
</feature>
<dbReference type="AlphaFoldDB" id="B7FPD8"/>
<keyword evidence="3" id="KW-1185">Reference proteome</keyword>
<protein>
    <submittedName>
        <fullName evidence="2">Uncharacterized protein</fullName>
    </submittedName>
</protein>
<dbReference type="OrthoDB" id="48726at2759"/>
<dbReference type="GeneID" id="7196374"/>
<sequence length="104" mass="11906">MALSLINYFFLEIPEARIPFMLIDAAVLYGLNSYDKKLQAKKVENARAAEIEHEIDKKASRAQKVATREQRKVQDKLTKQKTAGQSSFAPRQTIQQPDNNKKSR</sequence>
<feature type="region of interest" description="Disordered" evidence="1">
    <location>
        <begin position="57"/>
        <end position="104"/>
    </location>
</feature>
<evidence type="ECO:0000256" key="1">
    <source>
        <dbReference type="SAM" id="MobiDB-lite"/>
    </source>
</evidence>
<dbReference type="InParanoid" id="B7FPD8"/>
<name>B7FPD8_PHATC</name>
<dbReference type="RefSeq" id="XP_002177196.1">
    <property type="nucleotide sequence ID" value="XM_002177160.1"/>
</dbReference>
<dbReference type="PaxDb" id="2850-Phatr42746"/>
<gene>
    <name evidence="2" type="ORF">PHATRDRAFT_42746</name>
</gene>
<evidence type="ECO:0000313" key="2">
    <source>
        <dbReference type="EMBL" id="EEC51659.1"/>
    </source>
</evidence>
<organism evidence="2 3">
    <name type="scientific">Phaeodactylum tricornutum (strain CCAP 1055/1)</name>
    <dbReference type="NCBI Taxonomy" id="556484"/>
    <lineage>
        <taxon>Eukaryota</taxon>
        <taxon>Sar</taxon>
        <taxon>Stramenopiles</taxon>
        <taxon>Ochrophyta</taxon>
        <taxon>Bacillariophyta</taxon>
        <taxon>Bacillariophyceae</taxon>
        <taxon>Bacillariophycidae</taxon>
        <taxon>Naviculales</taxon>
        <taxon>Phaeodactylaceae</taxon>
        <taxon>Phaeodactylum</taxon>
    </lineage>
</organism>
<dbReference type="KEGG" id="pti:PHATRDRAFT_42746"/>
<accession>B7FPD8</accession>
<dbReference type="HOGENOM" id="CLU_2255417_0_0_1"/>
<feature type="compositionally biased region" description="Basic and acidic residues" evidence="1">
    <location>
        <begin position="66"/>
        <end position="78"/>
    </location>
</feature>
<reference evidence="3" key="2">
    <citation type="submission" date="2008-08" db="EMBL/GenBank/DDBJ databases">
        <authorList>
            <consortium name="Diatom Consortium"/>
            <person name="Grigoriev I."/>
            <person name="Grimwood J."/>
            <person name="Kuo A."/>
            <person name="Otillar R.P."/>
            <person name="Salamov A."/>
            <person name="Detter J.C."/>
            <person name="Lindquist E."/>
            <person name="Shapiro H."/>
            <person name="Lucas S."/>
            <person name="Glavina del Rio T."/>
            <person name="Pitluck S."/>
            <person name="Rokhsar D."/>
            <person name="Bowler C."/>
        </authorList>
    </citation>
    <scope>GENOME REANNOTATION</scope>
    <source>
        <strain evidence="3">CCAP 1055/1</strain>
    </source>
</reference>
<dbReference type="EMBL" id="CM000605">
    <property type="protein sequence ID" value="EEC51659.1"/>
    <property type="molecule type" value="Genomic_DNA"/>
</dbReference>
<reference evidence="2 3" key="1">
    <citation type="journal article" date="2008" name="Nature">
        <title>The Phaeodactylum genome reveals the evolutionary history of diatom genomes.</title>
        <authorList>
            <person name="Bowler C."/>
            <person name="Allen A.E."/>
            <person name="Badger J.H."/>
            <person name="Grimwood J."/>
            <person name="Jabbari K."/>
            <person name="Kuo A."/>
            <person name="Maheswari U."/>
            <person name="Martens C."/>
            <person name="Maumus F."/>
            <person name="Otillar R.P."/>
            <person name="Rayko E."/>
            <person name="Salamov A."/>
            <person name="Vandepoele K."/>
            <person name="Beszteri B."/>
            <person name="Gruber A."/>
            <person name="Heijde M."/>
            <person name="Katinka M."/>
            <person name="Mock T."/>
            <person name="Valentin K."/>
            <person name="Verret F."/>
            <person name="Berges J.A."/>
            <person name="Brownlee C."/>
            <person name="Cadoret J.P."/>
            <person name="Chiovitti A."/>
            <person name="Choi C.J."/>
            <person name="Coesel S."/>
            <person name="De Martino A."/>
            <person name="Detter J.C."/>
            <person name="Durkin C."/>
            <person name="Falciatore A."/>
            <person name="Fournet J."/>
            <person name="Haruta M."/>
            <person name="Huysman M.J."/>
            <person name="Jenkins B.D."/>
            <person name="Jiroutova K."/>
            <person name="Jorgensen R.E."/>
            <person name="Joubert Y."/>
            <person name="Kaplan A."/>
            <person name="Kroger N."/>
            <person name="Kroth P.G."/>
            <person name="La Roche J."/>
            <person name="Lindquist E."/>
            <person name="Lommer M."/>
            <person name="Martin-Jezequel V."/>
            <person name="Lopez P.J."/>
            <person name="Lucas S."/>
            <person name="Mangogna M."/>
            <person name="McGinnis K."/>
            <person name="Medlin L.K."/>
            <person name="Montsant A."/>
            <person name="Oudot-Le Secq M.P."/>
            <person name="Napoli C."/>
            <person name="Obornik M."/>
            <person name="Parker M.S."/>
            <person name="Petit J.L."/>
            <person name="Porcel B.M."/>
            <person name="Poulsen N."/>
            <person name="Robison M."/>
            <person name="Rychlewski L."/>
            <person name="Rynearson T.A."/>
            <person name="Schmutz J."/>
            <person name="Shapiro H."/>
            <person name="Siaut M."/>
            <person name="Stanley M."/>
            <person name="Sussman M.R."/>
            <person name="Taylor A.R."/>
            <person name="Vardi A."/>
            <person name="von Dassow P."/>
            <person name="Vyverman W."/>
            <person name="Willis A."/>
            <person name="Wyrwicz L.S."/>
            <person name="Rokhsar D.S."/>
            <person name="Weissenbach J."/>
            <person name="Armbrust E.V."/>
            <person name="Green B.R."/>
            <person name="Van de Peer Y."/>
            <person name="Grigoriev I.V."/>
        </authorList>
    </citation>
    <scope>NUCLEOTIDE SEQUENCE [LARGE SCALE GENOMIC DNA]</scope>
    <source>
        <strain evidence="2 3">CCAP 1055/1</strain>
    </source>
</reference>
<evidence type="ECO:0000313" key="3">
    <source>
        <dbReference type="Proteomes" id="UP000000759"/>
    </source>
</evidence>
<proteinExistence type="predicted"/>